<accession>A0AAW9K6G4</accession>
<dbReference type="AlphaFoldDB" id="A0AAW9K6G4"/>
<dbReference type="RefSeq" id="WP_010054762.1">
    <property type="nucleotide sequence ID" value="NZ_CAJGUS010000059.1"/>
</dbReference>
<name>A0AAW9K6G4_CARML</name>
<protein>
    <submittedName>
        <fullName evidence="1">DUF2634 domain-containing protein</fullName>
    </submittedName>
</protein>
<gene>
    <name evidence="1" type="ORF">RAK27_16685</name>
</gene>
<proteinExistence type="predicted"/>
<evidence type="ECO:0000313" key="1">
    <source>
        <dbReference type="EMBL" id="MDZ5760276.1"/>
    </source>
</evidence>
<organism evidence="1 2">
    <name type="scientific">Carnobacterium maltaromaticum</name>
    <name type="common">Carnobacterium piscicola</name>
    <dbReference type="NCBI Taxonomy" id="2751"/>
    <lineage>
        <taxon>Bacteria</taxon>
        <taxon>Bacillati</taxon>
        <taxon>Bacillota</taxon>
        <taxon>Bacilli</taxon>
        <taxon>Lactobacillales</taxon>
        <taxon>Carnobacteriaceae</taxon>
        <taxon>Carnobacterium</taxon>
    </lineage>
</organism>
<dbReference type="SUPFAM" id="SSF160719">
    <property type="entry name" value="gpW/gp25-like"/>
    <property type="match status" value="1"/>
</dbReference>
<dbReference type="Pfam" id="PF10934">
    <property type="entry name" value="Sheath_initiator"/>
    <property type="match status" value="1"/>
</dbReference>
<dbReference type="Proteomes" id="UP001290462">
    <property type="component" value="Unassembled WGS sequence"/>
</dbReference>
<evidence type="ECO:0000313" key="2">
    <source>
        <dbReference type="Proteomes" id="UP001290462"/>
    </source>
</evidence>
<dbReference type="Gene3D" id="3.10.450.40">
    <property type="match status" value="1"/>
</dbReference>
<comment type="caution">
    <text evidence="1">The sequence shown here is derived from an EMBL/GenBank/DDBJ whole genome shotgun (WGS) entry which is preliminary data.</text>
</comment>
<dbReference type="EMBL" id="JAVBVO010000005">
    <property type="protein sequence ID" value="MDZ5760276.1"/>
    <property type="molecule type" value="Genomic_DNA"/>
</dbReference>
<dbReference type="InterPro" id="IPR020288">
    <property type="entry name" value="Sheath_initiator"/>
</dbReference>
<sequence length="129" mass="14828">MEQLNLQDEIQLTVLPTRTYQVKNGRILGWTTGMEAMKQTVEKLLLTERFQNLIYSEHYGVELNRLIGKSYDFVKSDLARTITSALLVDDRIESLEDFSIQIIDNASLICRFSVRTIEGNLSIEKEVSL</sequence>
<reference evidence="1" key="1">
    <citation type="submission" date="2023-08" db="EMBL/GenBank/DDBJ databases">
        <title>Genomic characterization of piscicolin 126 produced by Carnobacterium maltaromaticum CM22 strain isolated from salmon (Salmo salar).</title>
        <authorList>
            <person name="Gonzalez-Gragera E."/>
            <person name="Garcia-Lopez J.D."/>
            <person name="Teso-Perez C."/>
            <person name="Gimenez-Hernandez I."/>
            <person name="Peralta-Sanchez J.M."/>
            <person name="Valdivia E."/>
            <person name="Montalban-Lopez M."/>
            <person name="Martin-Platero A.M."/>
            <person name="Banos A."/>
            <person name="Martinez-Bueno M."/>
        </authorList>
    </citation>
    <scope>NUCLEOTIDE SEQUENCE</scope>
    <source>
        <strain evidence="1">CM22</strain>
    </source>
</reference>